<gene>
    <name evidence="1" type="ORF">TNO010_150079</name>
</gene>
<accession>A0A2I2M6F3</accession>
<evidence type="ECO:0000313" key="1">
    <source>
        <dbReference type="EMBL" id="SOU88129.1"/>
    </source>
</evidence>
<evidence type="ECO:0000313" key="2">
    <source>
        <dbReference type="Proteomes" id="UP000490060"/>
    </source>
</evidence>
<name>A0A2I2M6F3_9FLAO</name>
<dbReference type="RefSeq" id="WP_172504986.1">
    <property type="nucleotide sequence ID" value="NZ_OENE01000007.1"/>
</dbReference>
<sequence>MKKMSLLWMVLLTISHTFVSCKSEEKKEEVKLTSKIAEKSAKKEKRKTASFNYKPTKPINGTLKGVVELGASGFNSFIVAIDKNNNWEMKSKEFGNSLIAEGITNTEEVNKKLKKYIQRIIEFGVKPSNIHFVVSSGANKQDITILIKQELKRIGYVVNVVTPEQEGQYALDAVIPKRFEKTAYLVDIGSGNTKISYLDSDKMIGKETYGAKYFQQGVADTIVYKAVHKVAEKIPSNRASQCFIIGGVPYQLAKSLRKGNERYTVLNKDINFYQKVIKRRGEKIKSGLNIFKAINDVTKVHSVIFDWDANFTIGFLLATNDKK</sequence>
<protein>
    <submittedName>
        <fullName evidence="1">Uncharacterized protein</fullName>
    </submittedName>
</protein>
<dbReference type="EMBL" id="OENE01000007">
    <property type="protein sequence ID" value="SOU88129.1"/>
    <property type="molecule type" value="Genomic_DNA"/>
</dbReference>
<dbReference type="PROSITE" id="PS51257">
    <property type="entry name" value="PROKAR_LIPOPROTEIN"/>
    <property type="match status" value="1"/>
</dbReference>
<reference evidence="1 2" key="1">
    <citation type="submission" date="2017-11" db="EMBL/GenBank/DDBJ databases">
        <authorList>
            <person name="Duchaud E."/>
        </authorList>
    </citation>
    <scope>NUCLEOTIDE SEQUENCE [LARGE SCALE GENOMIC DNA]</scope>
    <source>
        <strain evidence="1 2">TNO010</strain>
    </source>
</reference>
<proteinExistence type="predicted"/>
<dbReference type="AlphaFoldDB" id="A0A2I2M6F3"/>
<dbReference type="Proteomes" id="UP000490060">
    <property type="component" value="Unassembled WGS sequence"/>
</dbReference>
<organism evidence="1 2">
    <name type="scientific">Tenacibaculum finnmarkense genomovar ulcerans</name>
    <dbReference type="NCBI Taxonomy" id="2781388"/>
    <lineage>
        <taxon>Bacteria</taxon>
        <taxon>Pseudomonadati</taxon>
        <taxon>Bacteroidota</taxon>
        <taxon>Flavobacteriia</taxon>
        <taxon>Flavobacteriales</taxon>
        <taxon>Flavobacteriaceae</taxon>
        <taxon>Tenacibaculum</taxon>
        <taxon>Tenacibaculum finnmarkense</taxon>
    </lineage>
</organism>